<sequence>VKFADTKMGNAFYSKKKFDFEYSFKRYLSQVEGAEYHAIKRRKLGSVDTKKSPFDNRFGLSKRKSKITQLKRSECTKILAAKTNVAVMNVGAENLEELGGADLKKYFDILDEPVTKRNVQTHEAPKSYATPNADFKVVRLSYNNFTVVPVMNNEVVVYKNGSLNGVTTTKTNDSVNSTSNVIPIRNGTSNVVQSNYINLRVAPVTNTKAVLDLIKANQLPKSKTATDANFKSVQVNHDSLNAVLDKNGETVSDFFKANEVLKSNGVSNVKIVTVNVGVNRNSPENEMPKSESSTSINSKVIY</sequence>
<protein>
    <submittedName>
        <fullName evidence="2">Uncharacterized protein</fullName>
    </submittedName>
</protein>
<reference evidence="2" key="1">
    <citation type="submission" date="2015-06" db="EMBL/GenBank/DDBJ databases">
        <authorList>
            <person name="Hoefler B.C."/>
            <person name="Straight P.D."/>
        </authorList>
    </citation>
    <scope>NUCLEOTIDE SEQUENCE</scope>
</reference>
<dbReference type="EMBL" id="GDHF01029125">
    <property type="protein sequence ID" value="JAI23189.1"/>
    <property type="molecule type" value="Transcribed_RNA"/>
</dbReference>
<evidence type="ECO:0000256" key="1">
    <source>
        <dbReference type="SAM" id="MobiDB-lite"/>
    </source>
</evidence>
<accession>A0A0K8U958</accession>
<dbReference type="AlphaFoldDB" id="A0A0K8U958"/>
<feature type="region of interest" description="Disordered" evidence="1">
    <location>
        <begin position="280"/>
        <end position="302"/>
    </location>
</feature>
<gene>
    <name evidence="2" type="ORF">c0_g1_i1</name>
</gene>
<proteinExistence type="predicted"/>
<feature type="non-terminal residue" evidence="2">
    <location>
        <position position="1"/>
    </location>
</feature>
<evidence type="ECO:0000313" key="2">
    <source>
        <dbReference type="EMBL" id="JAI23189.1"/>
    </source>
</evidence>
<organism evidence="2">
    <name type="scientific">Bactrocera latifrons</name>
    <name type="common">Malaysian fruit fly</name>
    <name type="synonym">Chaetodacus latifrons</name>
    <dbReference type="NCBI Taxonomy" id="174628"/>
    <lineage>
        <taxon>Eukaryota</taxon>
        <taxon>Metazoa</taxon>
        <taxon>Ecdysozoa</taxon>
        <taxon>Arthropoda</taxon>
        <taxon>Hexapoda</taxon>
        <taxon>Insecta</taxon>
        <taxon>Pterygota</taxon>
        <taxon>Neoptera</taxon>
        <taxon>Endopterygota</taxon>
        <taxon>Diptera</taxon>
        <taxon>Brachycera</taxon>
        <taxon>Muscomorpha</taxon>
        <taxon>Tephritoidea</taxon>
        <taxon>Tephritidae</taxon>
        <taxon>Bactrocera</taxon>
        <taxon>Bactrocera</taxon>
    </lineage>
</organism>
<name>A0A0K8U958_BACLA</name>
<feature type="non-terminal residue" evidence="2">
    <location>
        <position position="302"/>
    </location>
</feature>